<comment type="similarity">
    <text evidence="2">Belongs to the glycosyltransferase 64 family.</text>
</comment>
<evidence type="ECO:0000313" key="8">
    <source>
        <dbReference type="EMBL" id="GFR44913.1"/>
    </source>
</evidence>
<keyword evidence="3" id="KW-0808">Transferase</keyword>
<proteinExistence type="inferred from homology"/>
<dbReference type="Proteomes" id="UP001054857">
    <property type="component" value="Unassembled WGS sequence"/>
</dbReference>
<dbReference type="Pfam" id="PF09258">
    <property type="entry name" value="Glyco_transf_64"/>
    <property type="match status" value="1"/>
</dbReference>
<evidence type="ECO:0000256" key="2">
    <source>
        <dbReference type="ARBA" id="ARBA00008700"/>
    </source>
</evidence>
<dbReference type="InterPro" id="IPR004263">
    <property type="entry name" value="Exostosin"/>
</dbReference>
<keyword evidence="4 6" id="KW-0472">Membrane</keyword>
<organism evidence="8 9">
    <name type="scientific">Astrephomene gubernaculifera</name>
    <dbReference type="NCBI Taxonomy" id="47775"/>
    <lineage>
        <taxon>Eukaryota</taxon>
        <taxon>Viridiplantae</taxon>
        <taxon>Chlorophyta</taxon>
        <taxon>core chlorophytes</taxon>
        <taxon>Chlorophyceae</taxon>
        <taxon>CS clade</taxon>
        <taxon>Chlamydomonadales</taxon>
        <taxon>Astrephomenaceae</taxon>
        <taxon>Astrephomene</taxon>
    </lineage>
</organism>
<evidence type="ECO:0000256" key="1">
    <source>
        <dbReference type="ARBA" id="ARBA00004370"/>
    </source>
</evidence>
<dbReference type="AlphaFoldDB" id="A0AAD3HLA5"/>
<name>A0AAD3HLA5_9CHLO</name>
<keyword evidence="6" id="KW-1133">Transmembrane helix</keyword>
<dbReference type="EMBL" id="BMAR01000008">
    <property type="protein sequence ID" value="GFR44913.1"/>
    <property type="molecule type" value="Genomic_DNA"/>
</dbReference>
<evidence type="ECO:0000256" key="6">
    <source>
        <dbReference type="SAM" id="Phobius"/>
    </source>
</evidence>
<comment type="caution">
    <text evidence="8">The sequence shown here is derived from an EMBL/GenBank/DDBJ whole genome shotgun (WGS) entry which is preliminary data.</text>
</comment>
<comment type="subcellular location">
    <subcellularLocation>
        <location evidence="1">Membrane</location>
    </subcellularLocation>
</comment>
<keyword evidence="6" id="KW-0812">Transmembrane</keyword>
<sequence length="359" mass="39944">MFGFRLRRSGRKKTDDYTCEETGVVESSVCEPSSMFKSQLRRGVVALLALLLLGATLTPLMLYEWSPVPSHCPVPEPVRPVEAKLVPTYHGPAVEFPDRFTLVLNSFRRPQLLQRAVAHYAQCRSVDAVRVIWCEGGLPPTRAEAPQYYSDVKEVRYDIVSNSSLNNRFWPLEGLRTEAVLSLDDDILAPCEVLDELFALWRRDPHNMAGFYPRLHVLDKQCRYRYLQGFGTLTWHGAYSLVLTKAAMLHRDYLEYYTNHMDPAVRQHVDAVHNCEDLAMSLLVASATARPPAFLHSPRVVDLGKGLLKVKGISSGKKHGDIRSGCLSFFAERYGGVLPLVATSLSEAAAAGAARAAAG</sequence>
<keyword evidence="5" id="KW-1015">Disulfide bond</keyword>
<protein>
    <recommendedName>
        <fullName evidence="7">Glycosyl transferase 64 domain-containing protein</fullName>
    </recommendedName>
</protein>
<evidence type="ECO:0000313" key="9">
    <source>
        <dbReference type="Proteomes" id="UP001054857"/>
    </source>
</evidence>
<dbReference type="PANTHER" id="PTHR48261">
    <property type="entry name" value="ACETYLGLUCOSAMINYLTRANSFERASE"/>
    <property type="match status" value="1"/>
</dbReference>
<accession>A0AAD3HLA5</accession>
<dbReference type="PANTHER" id="PTHR48261:SF2">
    <property type="entry name" value="ACETYLGLUCOSAMINYLTRANSFERASE"/>
    <property type="match status" value="1"/>
</dbReference>
<evidence type="ECO:0000256" key="3">
    <source>
        <dbReference type="ARBA" id="ARBA00022679"/>
    </source>
</evidence>
<dbReference type="GO" id="GO:0016757">
    <property type="term" value="F:glycosyltransferase activity"/>
    <property type="evidence" value="ECO:0007669"/>
    <property type="project" value="InterPro"/>
</dbReference>
<feature type="domain" description="Glycosyl transferase 64" evidence="7">
    <location>
        <begin position="100"/>
        <end position="344"/>
    </location>
</feature>
<dbReference type="SUPFAM" id="SSF53448">
    <property type="entry name" value="Nucleotide-diphospho-sugar transferases"/>
    <property type="match status" value="1"/>
</dbReference>
<evidence type="ECO:0000256" key="5">
    <source>
        <dbReference type="ARBA" id="ARBA00023157"/>
    </source>
</evidence>
<dbReference type="GO" id="GO:0016020">
    <property type="term" value="C:membrane"/>
    <property type="evidence" value="ECO:0007669"/>
    <property type="project" value="UniProtKB-SubCell"/>
</dbReference>
<dbReference type="InterPro" id="IPR029044">
    <property type="entry name" value="Nucleotide-diphossugar_trans"/>
</dbReference>
<dbReference type="InterPro" id="IPR015338">
    <property type="entry name" value="GT64_dom"/>
</dbReference>
<feature type="transmembrane region" description="Helical" evidence="6">
    <location>
        <begin position="44"/>
        <end position="63"/>
    </location>
</feature>
<gene>
    <name evidence="8" type="ORF">Agub_g5996</name>
</gene>
<keyword evidence="9" id="KW-1185">Reference proteome</keyword>
<evidence type="ECO:0000256" key="4">
    <source>
        <dbReference type="ARBA" id="ARBA00023136"/>
    </source>
</evidence>
<dbReference type="Gene3D" id="3.90.550.10">
    <property type="entry name" value="Spore Coat Polysaccharide Biosynthesis Protein SpsA, Chain A"/>
    <property type="match status" value="1"/>
</dbReference>
<evidence type="ECO:0000259" key="7">
    <source>
        <dbReference type="Pfam" id="PF09258"/>
    </source>
</evidence>
<feature type="non-terminal residue" evidence="8">
    <location>
        <position position="359"/>
    </location>
</feature>
<reference evidence="8 9" key="1">
    <citation type="journal article" date="2021" name="Sci. Rep.">
        <title>Genome sequencing of the multicellular alga Astrephomene provides insights into convergent evolution of germ-soma differentiation.</title>
        <authorList>
            <person name="Yamashita S."/>
            <person name="Yamamoto K."/>
            <person name="Matsuzaki R."/>
            <person name="Suzuki S."/>
            <person name="Yamaguchi H."/>
            <person name="Hirooka S."/>
            <person name="Minakuchi Y."/>
            <person name="Miyagishima S."/>
            <person name="Kawachi M."/>
            <person name="Toyoda A."/>
            <person name="Nozaki H."/>
        </authorList>
    </citation>
    <scope>NUCLEOTIDE SEQUENCE [LARGE SCALE GENOMIC DNA]</scope>
    <source>
        <strain evidence="8 9">NIES-4017</strain>
    </source>
</reference>